<dbReference type="AlphaFoldDB" id="A0A1N7JP34"/>
<dbReference type="SUPFAM" id="SSF50998">
    <property type="entry name" value="Quinoprotein alcohol dehydrogenase-like"/>
    <property type="match status" value="1"/>
</dbReference>
<dbReference type="RefSeq" id="WP_076514292.1">
    <property type="nucleotide sequence ID" value="NZ_FTOH01000002.1"/>
</dbReference>
<gene>
    <name evidence="3" type="ORF">SAMN05421686_102130</name>
</gene>
<dbReference type="PANTHER" id="PTHR19879">
    <property type="entry name" value="TRANSCRIPTION INITIATION FACTOR TFIID"/>
    <property type="match status" value="1"/>
</dbReference>
<evidence type="ECO:0000256" key="1">
    <source>
        <dbReference type="PROSITE-ProRule" id="PRU00221"/>
    </source>
</evidence>
<sequence length="318" mass="34448">MIPRFILFLLSLTLLTACDNAAEPENFSEVATQGVYSIRINHSGTAAFIGSLHHGGSYWTLDPAERHFDWNHTSDGYSNLTSGAFSPDDAYVASADNRTIVLWEVATGKAIWFWNAPGDIEDIALTENGNLALLGMQDYTATLFDIRNGGIRQRLAHDGIVYDVSLSADGLLGASASDDLTAIVWNLNDGSAITTLKHNNQVKTAELSPSGRLIFTSALREAGRIWDAASGQQLIELPGGRGHFSTARFDASEQQLLTGNTSGQIQLWDVQTGAELKRWRATPGDHWVGNNVALEDVAFTDTGVVAAAANGRVYHMQR</sequence>
<accession>A0A1N7JP34</accession>
<feature type="signal peptide" evidence="2">
    <location>
        <begin position="1"/>
        <end position="21"/>
    </location>
</feature>
<dbReference type="PROSITE" id="PS50082">
    <property type="entry name" value="WD_REPEATS_2"/>
    <property type="match status" value="3"/>
</dbReference>
<dbReference type="PROSITE" id="PS51257">
    <property type="entry name" value="PROKAR_LIPOPROTEIN"/>
    <property type="match status" value="1"/>
</dbReference>
<feature type="repeat" description="WD" evidence="1">
    <location>
        <begin position="154"/>
        <end position="195"/>
    </location>
</feature>
<feature type="repeat" description="WD" evidence="1">
    <location>
        <begin position="195"/>
        <end position="236"/>
    </location>
</feature>
<evidence type="ECO:0000313" key="3">
    <source>
        <dbReference type="EMBL" id="SIS51065.1"/>
    </source>
</evidence>
<feature type="repeat" description="WD" evidence="1">
    <location>
        <begin position="237"/>
        <end position="278"/>
    </location>
</feature>
<dbReference type="Proteomes" id="UP000185639">
    <property type="component" value="Unassembled WGS sequence"/>
</dbReference>
<protein>
    <submittedName>
        <fullName evidence="3">WD-40 repeat-containing protein</fullName>
    </submittedName>
</protein>
<reference evidence="4" key="1">
    <citation type="submission" date="2017-01" db="EMBL/GenBank/DDBJ databases">
        <authorList>
            <person name="Varghese N."/>
            <person name="Submissions S."/>
        </authorList>
    </citation>
    <scope>NUCLEOTIDE SEQUENCE [LARGE SCALE GENOMIC DNA]</scope>
    <source>
        <strain evidence="4">DSM 24913</strain>
    </source>
</reference>
<evidence type="ECO:0000313" key="4">
    <source>
        <dbReference type="Proteomes" id="UP000185639"/>
    </source>
</evidence>
<dbReference type="InterPro" id="IPR001680">
    <property type="entry name" value="WD40_rpt"/>
</dbReference>
<dbReference type="STRING" id="484498.SAMN05421686_102130"/>
<evidence type="ECO:0000256" key="2">
    <source>
        <dbReference type="SAM" id="SignalP"/>
    </source>
</evidence>
<keyword evidence="1" id="KW-0853">WD repeat</keyword>
<dbReference type="SMART" id="SM00320">
    <property type="entry name" value="WD40"/>
    <property type="match status" value="5"/>
</dbReference>
<dbReference type="InterPro" id="IPR015943">
    <property type="entry name" value="WD40/YVTN_repeat-like_dom_sf"/>
</dbReference>
<dbReference type="Pfam" id="PF00400">
    <property type="entry name" value="WD40"/>
    <property type="match status" value="2"/>
</dbReference>
<organism evidence="3 4">
    <name type="scientific">Thalassolituus maritimus</name>
    <dbReference type="NCBI Taxonomy" id="484498"/>
    <lineage>
        <taxon>Bacteria</taxon>
        <taxon>Pseudomonadati</taxon>
        <taxon>Pseudomonadota</taxon>
        <taxon>Gammaproteobacteria</taxon>
        <taxon>Oceanospirillales</taxon>
        <taxon>Oceanospirillaceae</taxon>
        <taxon>Thalassolituus</taxon>
    </lineage>
</organism>
<name>A0A1N7JP34_9GAMM</name>
<dbReference type="InterPro" id="IPR011047">
    <property type="entry name" value="Quinoprotein_ADH-like_sf"/>
</dbReference>
<keyword evidence="2" id="KW-0732">Signal</keyword>
<dbReference type="EMBL" id="FTOH01000002">
    <property type="protein sequence ID" value="SIS51065.1"/>
    <property type="molecule type" value="Genomic_DNA"/>
</dbReference>
<feature type="chain" id="PRO_5012455990" evidence="2">
    <location>
        <begin position="22"/>
        <end position="318"/>
    </location>
</feature>
<dbReference type="Gene3D" id="2.130.10.10">
    <property type="entry name" value="YVTN repeat-like/Quinoprotein amine dehydrogenase"/>
    <property type="match status" value="2"/>
</dbReference>
<proteinExistence type="predicted"/>
<dbReference type="PANTHER" id="PTHR19879:SF9">
    <property type="entry name" value="TRANSCRIPTION INITIATION FACTOR TFIID SUBUNIT 5"/>
    <property type="match status" value="1"/>
</dbReference>
<dbReference type="OrthoDB" id="6192037at2"/>
<keyword evidence="4" id="KW-1185">Reference proteome</keyword>